<evidence type="ECO:0000256" key="2">
    <source>
        <dbReference type="ARBA" id="ARBA00022723"/>
    </source>
</evidence>
<evidence type="ECO:0000256" key="6">
    <source>
        <dbReference type="ARBA" id="ARBA00023015"/>
    </source>
</evidence>
<dbReference type="GO" id="GO:0008270">
    <property type="term" value="F:zinc ion binding"/>
    <property type="evidence" value="ECO:0007669"/>
    <property type="project" value="UniProtKB-KW"/>
</dbReference>
<evidence type="ECO:0000256" key="8">
    <source>
        <dbReference type="ARBA" id="ARBA00023242"/>
    </source>
</evidence>
<keyword evidence="2" id="KW-0479">Metal-binding</keyword>
<evidence type="ECO:0000256" key="7">
    <source>
        <dbReference type="ARBA" id="ARBA00023163"/>
    </source>
</evidence>
<dbReference type="GO" id="GO:0000785">
    <property type="term" value="C:chromatin"/>
    <property type="evidence" value="ECO:0007669"/>
    <property type="project" value="TreeGrafter"/>
</dbReference>
<dbReference type="PROSITE" id="PS00028">
    <property type="entry name" value="ZINC_FINGER_C2H2_1"/>
    <property type="match status" value="2"/>
</dbReference>
<keyword evidence="5" id="KW-0862">Zinc</keyword>
<comment type="caution">
    <text evidence="12">The sequence shown here is derived from an EMBL/GenBank/DDBJ whole genome shotgun (WGS) entry which is preliminary data.</text>
</comment>
<feature type="domain" description="C2H2-type" evidence="11">
    <location>
        <begin position="205"/>
        <end position="228"/>
    </location>
</feature>
<evidence type="ECO:0000256" key="10">
    <source>
        <dbReference type="SAM" id="MobiDB-lite"/>
    </source>
</evidence>
<dbReference type="PANTHER" id="PTHR14003:SF19">
    <property type="entry name" value="YY2 TRANSCRIPTION FACTOR"/>
    <property type="match status" value="1"/>
</dbReference>
<accession>A0AAD1XWD2</accession>
<dbReference type="SUPFAM" id="SSF57667">
    <property type="entry name" value="beta-beta-alpha zinc fingers"/>
    <property type="match status" value="1"/>
</dbReference>
<keyword evidence="13" id="KW-1185">Reference proteome</keyword>
<name>A0AAD1XWD2_EUPCR</name>
<dbReference type="GO" id="GO:0005667">
    <property type="term" value="C:transcription regulator complex"/>
    <property type="evidence" value="ECO:0007669"/>
    <property type="project" value="TreeGrafter"/>
</dbReference>
<feature type="region of interest" description="Disordered" evidence="10">
    <location>
        <begin position="111"/>
        <end position="133"/>
    </location>
</feature>
<dbReference type="Gene3D" id="3.30.160.60">
    <property type="entry name" value="Classic Zinc Finger"/>
    <property type="match status" value="1"/>
</dbReference>
<evidence type="ECO:0000313" key="12">
    <source>
        <dbReference type="EMBL" id="CAI2380084.1"/>
    </source>
</evidence>
<comment type="subcellular location">
    <subcellularLocation>
        <location evidence="1">Nucleus</location>
    </subcellularLocation>
</comment>
<dbReference type="GO" id="GO:0000978">
    <property type="term" value="F:RNA polymerase II cis-regulatory region sequence-specific DNA binding"/>
    <property type="evidence" value="ECO:0007669"/>
    <property type="project" value="TreeGrafter"/>
</dbReference>
<dbReference type="GO" id="GO:0031519">
    <property type="term" value="C:PcG protein complex"/>
    <property type="evidence" value="ECO:0007669"/>
    <property type="project" value="TreeGrafter"/>
</dbReference>
<dbReference type="FunFam" id="3.30.160.60:FF:001289">
    <property type="entry name" value="Zinc finger protein 574"/>
    <property type="match status" value="1"/>
</dbReference>
<keyword evidence="4 9" id="KW-0863">Zinc-finger</keyword>
<evidence type="ECO:0000259" key="11">
    <source>
        <dbReference type="PROSITE" id="PS50157"/>
    </source>
</evidence>
<feature type="domain" description="C2H2-type" evidence="11">
    <location>
        <begin position="175"/>
        <end position="204"/>
    </location>
</feature>
<sequence length="228" mass="26270">MFDFKITQKSSSTRDMASQYEGELVKLLCLPLDSSQRQLAIPNIVQYWYPALFYNGEVDQNAMFINQKKDKKPLNQINAALNSNVQTNYGDHTEGGSFEVLTDVLGSETAGKQLTKSGSKKNKPQESYPQKNDSVVVAKLEDMPIDMQRKKGLLGLQFKIYKTINPKTKRLCTKYVCTHDGCNKQCENKWSFLDHNRHHTGYRPYKCDVCEKRFTQRGNLRQHLLIHK</sequence>
<evidence type="ECO:0000256" key="5">
    <source>
        <dbReference type="ARBA" id="ARBA00022833"/>
    </source>
</evidence>
<keyword evidence="6" id="KW-0805">Transcription regulation</keyword>
<dbReference type="Pfam" id="PF00096">
    <property type="entry name" value="zf-C2H2"/>
    <property type="match status" value="1"/>
</dbReference>
<dbReference type="GO" id="GO:0000981">
    <property type="term" value="F:DNA-binding transcription factor activity, RNA polymerase II-specific"/>
    <property type="evidence" value="ECO:0007669"/>
    <property type="project" value="TreeGrafter"/>
</dbReference>
<evidence type="ECO:0000313" key="13">
    <source>
        <dbReference type="Proteomes" id="UP001295684"/>
    </source>
</evidence>
<gene>
    <name evidence="12" type="ORF">ECRASSUSDP1_LOCUS21511</name>
</gene>
<protein>
    <recommendedName>
        <fullName evidence="11">C2H2-type domain-containing protein</fullName>
    </recommendedName>
</protein>
<dbReference type="EMBL" id="CAMPGE010021996">
    <property type="protein sequence ID" value="CAI2380084.1"/>
    <property type="molecule type" value="Genomic_DNA"/>
</dbReference>
<evidence type="ECO:0000256" key="3">
    <source>
        <dbReference type="ARBA" id="ARBA00022737"/>
    </source>
</evidence>
<dbReference type="InterPro" id="IPR013087">
    <property type="entry name" value="Znf_C2H2_type"/>
</dbReference>
<keyword evidence="8" id="KW-0539">Nucleus</keyword>
<evidence type="ECO:0000256" key="4">
    <source>
        <dbReference type="ARBA" id="ARBA00022771"/>
    </source>
</evidence>
<dbReference type="SMART" id="SM00355">
    <property type="entry name" value="ZnF_C2H2"/>
    <property type="match status" value="2"/>
</dbReference>
<evidence type="ECO:0000256" key="9">
    <source>
        <dbReference type="PROSITE-ProRule" id="PRU00042"/>
    </source>
</evidence>
<dbReference type="AlphaFoldDB" id="A0AAD1XWD2"/>
<dbReference type="PROSITE" id="PS50157">
    <property type="entry name" value="ZINC_FINGER_C2H2_2"/>
    <property type="match status" value="2"/>
</dbReference>
<dbReference type="Proteomes" id="UP001295684">
    <property type="component" value="Unassembled WGS sequence"/>
</dbReference>
<dbReference type="InterPro" id="IPR036236">
    <property type="entry name" value="Znf_C2H2_sf"/>
</dbReference>
<keyword evidence="7" id="KW-0804">Transcription</keyword>
<proteinExistence type="predicted"/>
<dbReference type="PANTHER" id="PTHR14003">
    <property type="entry name" value="TRANSCRIPTIONAL REPRESSOR PROTEIN YY"/>
    <property type="match status" value="1"/>
</dbReference>
<organism evidence="12 13">
    <name type="scientific">Euplotes crassus</name>
    <dbReference type="NCBI Taxonomy" id="5936"/>
    <lineage>
        <taxon>Eukaryota</taxon>
        <taxon>Sar</taxon>
        <taxon>Alveolata</taxon>
        <taxon>Ciliophora</taxon>
        <taxon>Intramacronucleata</taxon>
        <taxon>Spirotrichea</taxon>
        <taxon>Hypotrichia</taxon>
        <taxon>Euplotida</taxon>
        <taxon>Euplotidae</taxon>
        <taxon>Moneuplotes</taxon>
    </lineage>
</organism>
<reference evidence="12" key="1">
    <citation type="submission" date="2023-07" db="EMBL/GenBank/DDBJ databases">
        <authorList>
            <consortium name="AG Swart"/>
            <person name="Singh M."/>
            <person name="Singh A."/>
            <person name="Seah K."/>
            <person name="Emmerich C."/>
        </authorList>
    </citation>
    <scope>NUCLEOTIDE SEQUENCE</scope>
    <source>
        <strain evidence="12">DP1</strain>
    </source>
</reference>
<evidence type="ECO:0000256" key="1">
    <source>
        <dbReference type="ARBA" id="ARBA00004123"/>
    </source>
</evidence>
<keyword evidence="3" id="KW-0677">Repeat</keyword>